<gene>
    <name evidence="3" type="ORF">AS194_06805</name>
</gene>
<feature type="domain" description="Bacterial sugar transferase" evidence="2">
    <location>
        <begin position="3"/>
        <end position="177"/>
    </location>
</feature>
<organism evidence="3 4">
    <name type="scientific">Psychrobacter piscatorii</name>
    <dbReference type="NCBI Taxonomy" id="554343"/>
    <lineage>
        <taxon>Bacteria</taxon>
        <taxon>Pseudomonadati</taxon>
        <taxon>Pseudomonadota</taxon>
        <taxon>Gammaproteobacteria</taxon>
        <taxon>Moraxellales</taxon>
        <taxon>Moraxellaceae</taxon>
        <taxon>Psychrobacter</taxon>
    </lineage>
</organism>
<comment type="similarity">
    <text evidence="1">Belongs to the bacterial sugar transferase family.</text>
</comment>
<dbReference type="STRING" id="554343.AS194_06805"/>
<dbReference type="GO" id="GO:0016780">
    <property type="term" value="F:phosphotransferase activity, for other substituted phosphate groups"/>
    <property type="evidence" value="ECO:0007669"/>
    <property type="project" value="TreeGrafter"/>
</dbReference>
<protein>
    <submittedName>
        <fullName evidence="3">Sugar transferase</fullName>
    </submittedName>
</protein>
<accession>A0A0T6DT20</accession>
<dbReference type="AlphaFoldDB" id="A0A0T6DT20"/>
<proteinExistence type="inferred from homology"/>
<name>A0A0T6DT20_9GAMM</name>
<dbReference type="EMBL" id="LNDJ01000056">
    <property type="protein sequence ID" value="KRU22856.1"/>
    <property type="molecule type" value="Genomic_DNA"/>
</dbReference>
<comment type="caution">
    <text evidence="3">The sequence shown here is derived from an EMBL/GenBank/DDBJ whole genome shotgun (WGS) entry which is preliminary data.</text>
</comment>
<evidence type="ECO:0000259" key="2">
    <source>
        <dbReference type="Pfam" id="PF02397"/>
    </source>
</evidence>
<dbReference type="RefSeq" id="WP_058024356.1">
    <property type="nucleotide sequence ID" value="NZ_LNDJ01000056.1"/>
</dbReference>
<evidence type="ECO:0000256" key="1">
    <source>
        <dbReference type="ARBA" id="ARBA00006464"/>
    </source>
</evidence>
<dbReference type="PANTHER" id="PTHR30576">
    <property type="entry name" value="COLANIC BIOSYNTHESIS UDP-GLUCOSE LIPID CARRIER TRANSFERASE"/>
    <property type="match status" value="1"/>
</dbReference>
<dbReference type="Proteomes" id="UP000051202">
    <property type="component" value="Unassembled WGS sequence"/>
</dbReference>
<sequence>MIKRLFDIAAASSALVVLAPVYAVTAYKVKKNLGSPVLFRQVRPGLHGKPFEMLKFRSMKDAVNADGNVLPDSERLTDFGKRLRDSSLDELPELWNVIKGDMSLVGPRPLLMEYLPLYNDEQKRRHHVRPGITGYAQVNGRNAIGWDEKFALDAWYVENQSLWLDIKILAETVKKVVIKDGISAEGEATMPKFTGSMAAEPSHA</sequence>
<keyword evidence="4" id="KW-1185">Reference proteome</keyword>
<reference evidence="3 4" key="1">
    <citation type="submission" date="2015-11" db="EMBL/GenBank/DDBJ databases">
        <title>Permanent draft genome of Psychrobacter piscatorii LQ58.</title>
        <authorList>
            <person name="Zhou M."/>
            <person name="Dong B."/>
            <person name="Liu Q."/>
        </authorList>
    </citation>
    <scope>NUCLEOTIDE SEQUENCE [LARGE SCALE GENOMIC DNA]</scope>
    <source>
        <strain evidence="3 4">LQ58</strain>
    </source>
</reference>
<evidence type="ECO:0000313" key="4">
    <source>
        <dbReference type="Proteomes" id="UP000051202"/>
    </source>
</evidence>
<keyword evidence="3" id="KW-0808">Transferase</keyword>
<evidence type="ECO:0000313" key="3">
    <source>
        <dbReference type="EMBL" id="KRU22856.1"/>
    </source>
</evidence>
<dbReference type="Pfam" id="PF02397">
    <property type="entry name" value="Bac_transf"/>
    <property type="match status" value="1"/>
</dbReference>
<dbReference type="InterPro" id="IPR003362">
    <property type="entry name" value="Bact_transf"/>
</dbReference>
<dbReference type="PANTHER" id="PTHR30576:SF8">
    <property type="entry name" value="UNDECAPRENYL-PHOSPHATE GALACTOSE PHOSPHOTRANSFERASE"/>
    <property type="match status" value="1"/>
</dbReference>